<evidence type="ECO:0000256" key="2">
    <source>
        <dbReference type="SAM" id="SignalP"/>
    </source>
</evidence>
<keyword evidence="2" id="KW-0732">Signal</keyword>
<feature type="chain" id="PRO_5013046944" description="Chromosome partition protein Smc" evidence="2">
    <location>
        <begin position="24"/>
        <end position="176"/>
    </location>
</feature>
<dbReference type="AlphaFoldDB" id="A0A1U7CX90"/>
<dbReference type="EMBL" id="CP019082">
    <property type="protein sequence ID" value="APW63564.1"/>
    <property type="molecule type" value="Genomic_DNA"/>
</dbReference>
<feature type="coiled-coil region" evidence="1">
    <location>
        <begin position="97"/>
        <end position="159"/>
    </location>
</feature>
<proteinExistence type="predicted"/>
<accession>A0A1U7CX90</accession>
<reference evidence="4" key="1">
    <citation type="submission" date="2016-12" db="EMBL/GenBank/DDBJ databases">
        <title>Comparative genomics of four Isosphaeraceae planctomycetes: a common pool of plasmids and glycoside hydrolase genes.</title>
        <authorList>
            <person name="Ivanova A."/>
        </authorList>
    </citation>
    <scope>NUCLEOTIDE SEQUENCE [LARGE SCALE GENOMIC DNA]</scope>
    <source>
        <strain evidence="4">PX4</strain>
    </source>
</reference>
<feature type="coiled-coil region" evidence="1">
    <location>
        <begin position="37"/>
        <end position="64"/>
    </location>
</feature>
<evidence type="ECO:0000313" key="4">
    <source>
        <dbReference type="Proteomes" id="UP000186309"/>
    </source>
</evidence>
<evidence type="ECO:0000313" key="3">
    <source>
        <dbReference type="EMBL" id="APW63564.1"/>
    </source>
</evidence>
<keyword evidence="1" id="KW-0175">Coiled coil</keyword>
<feature type="signal peptide" evidence="2">
    <location>
        <begin position="1"/>
        <end position="23"/>
    </location>
</feature>
<protein>
    <recommendedName>
        <fullName evidence="5">Chromosome partition protein Smc</fullName>
    </recommendedName>
</protein>
<dbReference type="RefSeq" id="WP_076349897.1">
    <property type="nucleotide sequence ID" value="NZ_CP019082.1"/>
</dbReference>
<sequence length="176" mass="19233">MSTAGKVLVVLILLASFAWIALAAGVDQLSRNGNAALAKAADDLAKAQEALAQAKTDMIHLKDQTTVRQEAGDQQIAVLLSRQNDAERASSSLKDVVNALQYQLETAQATIKEAEQSRQQRSTEKEEEIKALADTRAEVESLMAKNTELTARLQSLRTEFKKTFDSNVDMVASSRR</sequence>
<dbReference type="Proteomes" id="UP000186309">
    <property type="component" value="Chromosome"/>
</dbReference>
<keyword evidence="4" id="KW-1185">Reference proteome</keyword>
<dbReference type="KEGG" id="pbor:BSF38_05136"/>
<name>A0A1U7CX90_9BACT</name>
<dbReference type="OrthoDB" id="9902455at2"/>
<organism evidence="3 4">
    <name type="scientific">Paludisphaera borealis</name>
    <dbReference type="NCBI Taxonomy" id="1387353"/>
    <lineage>
        <taxon>Bacteria</taxon>
        <taxon>Pseudomonadati</taxon>
        <taxon>Planctomycetota</taxon>
        <taxon>Planctomycetia</taxon>
        <taxon>Isosphaerales</taxon>
        <taxon>Isosphaeraceae</taxon>
        <taxon>Paludisphaera</taxon>
    </lineage>
</organism>
<gene>
    <name evidence="3" type="ORF">BSF38_05136</name>
</gene>
<evidence type="ECO:0008006" key="5">
    <source>
        <dbReference type="Google" id="ProtNLM"/>
    </source>
</evidence>
<dbReference type="STRING" id="1387353.BSF38_05136"/>
<evidence type="ECO:0000256" key="1">
    <source>
        <dbReference type="SAM" id="Coils"/>
    </source>
</evidence>